<protein>
    <submittedName>
        <fullName evidence="1">Uncharacterized protein</fullName>
    </submittedName>
</protein>
<keyword evidence="2" id="KW-1185">Reference proteome</keyword>
<evidence type="ECO:0000313" key="1">
    <source>
        <dbReference type="EMBL" id="MSS16844.1"/>
    </source>
</evidence>
<dbReference type="EMBL" id="VULT01000004">
    <property type="protein sequence ID" value="MSS16844.1"/>
    <property type="molecule type" value="Genomic_DNA"/>
</dbReference>
<accession>A0A6L5XDD2</accession>
<gene>
    <name evidence="1" type="ORF">FYJ29_03560</name>
</gene>
<organism evidence="1 2">
    <name type="scientific">Sodaliphilus pleomorphus</name>
    <dbReference type="NCBI Taxonomy" id="2606626"/>
    <lineage>
        <taxon>Bacteria</taxon>
        <taxon>Pseudomonadati</taxon>
        <taxon>Bacteroidota</taxon>
        <taxon>Bacteroidia</taxon>
        <taxon>Bacteroidales</taxon>
        <taxon>Muribaculaceae</taxon>
        <taxon>Sodaliphilus</taxon>
    </lineage>
</organism>
<dbReference type="RefSeq" id="WP_154328308.1">
    <property type="nucleotide sequence ID" value="NZ_CP045696.1"/>
</dbReference>
<comment type="caution">
    <text evidence="1">The sequence shown here is derived from an EMBL/GenBank/DDBJ whole genome shotgun (WGS) entry which is preliminary data.</text>
</comment>
<evidence type="ECO:0000313" key="2">
    <source>
        <dbReference type="Proteomes" id="UP000483362"/>
    </source>
</evidence>
<name>A0A6L5XDD2_9BACT</name>
<dbReference type="Proteomes" id="UP000483362">
    <property type="component" value="Unassembled WGS sequence"/>
</dbReference>
<sequence length="318" mass="36875">MSKQQHKYAFYPTLLDAFTKYLTTSAEDFFYQDEEGKWHKNYSETEGTFHFSQDEVDALLLQELLDKINRKPFEPSEAADKGTIFNEIVDCIIAKRDTQNNDYFIASANSFDEFAKKTFGAVVTYVDGKPHVAEEDGLGEMLQPYYDLVSKLGKPFIYGSIDGFEFYFDKQLCKSMAEYFDGALSQHYTTATIDTAYGVVKLYGYIDELIRDKVYDIKTTKSYTFGNYQKYWQRHVYPYCLIESGDCTDVKAFEFSVVQLKGGGPRSPLITGDFYKEIYDYNHAQSTEIIRQQCERFIEFLEEHRSEITDTKIFGLSD</sequence>
<proteinExistence type="predicted"/>
<dbReference type="AlphaFoldDB" id="A0A6L5XDD2"/>
<reference evidence="1 2" key="1">
    <citation type="submission" date="2019-08" db="EMBL/GenBank/DDBJ databases">
        <title>In-depth cultivation of the pig gut microbiome towards novel bacterial diversity and tailored functional studies.</title>
        <authorList>
            <person name="Wylensek D."/>
            <person name="Hitch T.C.A."/>
            <person name="Clavel T."/>
        </authorList>
    </citation>
    <scope>NUCLEOTIDE SEQUENCE [LARGE SCALE GENOMIC DNA]</scope>
    <source>
        <strain evidence="1 2">Oil-RF-744-WCA-WT-10</strain>
    </source>
</reference>